<evidence type="ECO:0000256" key="1">
    <source>
        <dbReference type="ARBA" id="ARBA00023125"/>
    </source>
</evidence>
<dbReference type="Gene3D" id="1.10.150.130">
    <property type="match status" value="1"/>
</dbReference>
<dbReference type="GO" id="GO:0003677">
    <property type="term" value="F:DNA binding"/>
    <property type="evidence" value="ECO:0007669"/>
    <property type="project" value="UniProtKB-KW"/>
</dbReference>
<dbReference type="EMBL" id="JACIDY010000017">
    <property type="protein sequence ID" value="MBB3941738.1"/>
    <property type="molecule type" value="Genomic_DNA"/>
</dbReference>
<evidence type="ECO:0000313" key="4">
    <source>
        <dbReference type="Proteomes" id="UP000561459"/>
    </source>
</evidence>
<evidence type="ECO:0000313" key="3">
    <source>
        <dbReference type="EMBL" id="MBB3941738.1"/>
    </source>
</evidence>
<evidence type="ECO:0000256" key="2">
    <source>
        <dbReference type="SAM" id="MobiDB-lite"/>
    </source>
</evidence>
<gene>
    <name evidence="3" type="ORF">GGR39_003419</name>
</gene>
<accession>A0A7W6C1G4</accession>
<proteinExistence type="predicted"/>
<dbReference type="AlphaFoldDB" id="A0A7W6C1G4"/>
<feature type="region of interest" description="Disordered" evidence="2">
    <location>
        <begin position="110"/>
        <end position="136"/>
    </location>
</feature>
<organism evidence="3 4">
    <name type="scientific">Novosphingobium fluoreni</name>
    <dbReference type="NCBI Taxonomy" id="1391222"/>
    <lineage>
        <taxon>Bacteria</taxon>
        <taxon>Pseudomonadati</taxon>
        <taxon>Pseudomonadota</taxon>
        <taxon>Alphaproteobacteria</taxon>
        <taxon>Sphingomonadales</taxon>
        <taxon>Sphingomonadaceae</taxon>
        <taxon>Novosphingobium</taxon>
    </lineage>
</organism>
<dbReference type="InterPro" id="IPR010998">
    <property type="entry name" value="Integrase_recombinase_N"/>
</dbReference>
<keyword evidence="4" id="KW-1185">Reference proteome</keyword>
<keyword evidence="1" id="KW-0238">DNA-binding</keyword>
<dbReference type="Proteomes" id="UP000561459">
    <property type="component" value="Unassembled WGS sequence"/>
</dbReference>
<comment type="caution">
    <text evidence="3">The sequence shown here is derived from an EMBL/GenBank/DDBJ whole genome shotgun (WGS) entry which is preliminary data.</text>
</comment>
<reference evidence="3 4" key="1">
    <citation type="submission" date="2020-08" db="EMBL/GenBank/DDBJ databases">
        <title>Genomic Encyclopedia of Type Strains, Phase IV (KMG-IV): sequencing the most valuable type-strain genomes for metagenomic binning, comparative biology and taxonomic classification.</title>
        <authorList>
            <person name="Goeker M."/>
        </authorList>
    </citation>
    <scope>NUCLEOTIDE SEQUENCE [LARGE SCALE GENOMIC DNA]</scope>
    <source>
        <strain evidence="3 4">DSM 27568</strain>
    </source>
</reference>
<feature type="compositionally biased region" description="Polar residues" evidence="2">
    <location>
        <begin position="110"/>
        <end position="125"/>
    </location>
</feature>
<sequence>MVRYLRALEADGKKAATLTRRIASVATVHRMLEFGGEMPPTSAPMVRNPLRANRCRKGAAQRQAISIDESVEFGCKAAPGTSHAMISRSPLLPVAPCWWTRMQVESIITNSPLKPADTATSSRSHTPALRQRTNRL</sequence>
<name>A0A7W6C1G4_9SPHN</name>
<protein>
    <submittedName>
        <fullName evidence="3">Uncharacterized protein</fullName>
    </submittedName>
</protein>
<dbReference type="SUPFAM" id="SSF47823">
    <property type="entry name" value="lambda integrase-like, N-terminal domain"/>
    <property type="match status" value="1"/>
</dbReference>